<feature type="transmembrane region" description="Helical" evidence="1">
    <location>
        <begin position="373"/>
        <end position="390"/>
    </location>
</feature>
<feature type="transmembrane region" description="Helical" evidence="1">
    <location>
        <begin position="104"/>
        <end position="124"/>
    </location>
</feature>
<feature type="transmembrane region" description="Helical" evidence="1">
    <location>
        <begin position="181"/>
        <end position="206"/>
    </location>
</feature>
<dbReference type="AlphaFoldDB" id="A0A5M5WUT0"/>
<reference evidence="2 3" key="1">
    <citation type="journal article" date="2019" name="Nat. Med.">
        <title>A library of human gut bacterial isolates paired with longitudinal multiomics data enables mechanistic microbiome research.</title>
        <authorList>
            <person name="Poyet M."/>
            <person name="Groussin M."/>
            <person name="Gibbons S.M."/>
            <person name="Avila-Pacheco J."/>
            <person name="Jiang X."/>
            <person name="Kearney S.M."/>
            <person name="Perrotta A.R."/>
            <person name="Berdy B."/>
            <person name="Zhao S."/>
            <person name="Lieberman T.D."/>
            <person name="Swanson P.K."/>
            <person name="Smith M."/>
            <person name="Roesemann S."/>
            <person name="Alexander J.E."/>
            <person name="Rich S.A."/>
            <person name="Livny J."/>
            <person name="Vlamakis H."/>
            <person name="Clish C."/>
            <person name="Bullock K."/>
            <person name="Deik A."/>
            <person name="Scott J."/>
            <person name="Pierce K.A."/>
            <person name="Xavier R.J."/>
            <person name="Alm E.J."/>
        </authorList>
    </citation>
    <scope>NUCLEOTIDE SEQUENCE [LARGE SCALE GENOMIC DNA]</scope>
    <source>
        <strain evidence="2 3">BIOML-A1</strain>
    </source>
</reference>
<proteinExistence type="predicted"/>
<feature type="transmembrane region" description="Helical" evidence="1">
    <location>
        <begin position="153"/>
        <end position="174"/>
    </location>
</feature>
<protein>
    <recommendedName>
        <fullName evidence="4">O-antigen ligase domain-containing protein</fullName>
    </recommendedName>
</protein>
<organism evidence="2 3">
    <name type="scientific">Bacteroides fragilis</name>
    <dbReference type="NCBI Taxonomy" id="817"/>
    <lineage>
        <taxon>Bacteria</taxon>
        <taxon>Pseudomonadati</taxon>
        <taxon>Bacteroidota</taxon>
        <taxon>Bacteroidia</taxon>
        <taxon>Bacteroidales</taxon>
        <taxon>Bacteroidaceae</taxon>
        <taxon>Bacteroides</taxon>
    </lineage>
</organism>
<keyword evidence="1" id="KW-0812">Transmembrane</keyword>
<evidence type="ECO:0000256" key="1">
    <source>
        <dbReference type="SAM" id="Phobius"/>
    </source>
</evidence>
<feature type="transmembrane region" description="Helical" evidence="1">
    <location>
        <begin position="352"/>
        <end position="367"/>
    </location>
</feature>
<gene>
    <name evidence="2" type="ORF">F2Z25_14410</name>
</gene>
<name>A0A5M5WUT0_BACFG</name>
<accession>A0A5M5WUT0</accession>
<dbReference type="Proteomes" id="UP000429838">
    <property type="component" value="Unassembled WGS sequence"/>
</dbReference>
<comment type="caution">
    <text evidence="2">The sequence shown here is derived from an EMBL/GenBank/DDBJ whole genome shotgun (WGS) entry which is preliminary data.</text>
</comment>
<evidence type="ECO:0000313" key="3">
    <source>
        <dbReference type="Proteomes" id="UP000429838"/>
    </source>
</evidence>
<feature type="transmembrane region" description="Helical" evidence="1">
    <location>
        <begin position="76"/>
        <end position="97"/>
    </location>
</feature>
<feature type="transmembrane region" description="Helical" evidence="1">
    <location>
        <begin position="51"/>
        <end position="70"/>
    </location>
</feature>
<keyword evidence="1" id="KW-1133">Transmembrane helix</keyword>
<feature type="transmembrane region" description="Helical" evidence="1">
    <location>
        <begin position="212"/>
        <end position="229"/>
    </location>
</feature>
<sequence length="393" mass="45015">MEKVFLLVLFLILGLNLASSYCYVLLILVLISVTIYIFVSHSKIRYKKGIDFIPLSFFLIWIYGLLIGYYNGNKGTYIVANFAGMFCYLLYYVFIILDISVIKLVNVLKFATISTSIIAIIYYVSDALGVDIAFLNNILGDVNQGSSTGQLRAYFTDLNVGFTLWVVSFVYLLIEKKRKKIYLLQGISSKSYILFFLWTTFILYFVTASKGFMLAGVFYAFLIPIILYGKRMLLGKASLNIFLFIILFFLIVLVLVTSDYVNIIIKMFDAEDDSNEIRYLQLAYIIEDVNLWGKGLGAIIPNFSRDANAEYGFELSYVNLIHKLGFWAFVLFYNWIYILVKASRNIYYRKNVFNSTLSLGCMGYLFPSVGNPLLMHPACVILNCIGLYLLRKD</sequence>
<evidence type="ECO:0000313" key="2">
    <source>
        <dbReference type="EMBL" id="KAA5206769.1"/>
    </source>
</evidence>
<feature type="transmembrane region" description="Helical" evidence="1">
    <location>
        <begin position="320"/>
        <end position="340"/>
    </location>
</feature>
<dbReference type="EMBL" id="VWAQ01000012">
    <property type="protein sequence ID" value="KAA5206769.1"/>
    <property type="molecule type" value="Genomic_DNA"/>
</dbReference>
<feature type="transmembrane region" description="Helical" evidence="1">
    <location>
        <begin position="6"/>
        <end position="39"/>
    </location>
</feature>
<feature type="transmembrane region" description="Helical" evidence="1">
    <location>
        <begin position="241"/>
        <end position="265"/>
    </location>
</feature>
<evidence type="ECO:0008006" key="4">
    <source>
        <dbReference type="Google" id="ProtNLM"/>
    </source>
</evidence>
<keyword evidence="1" id="KW-0472">Membrane</keyword>